<keyword evidence="2" id="KW-1185">Reference proteome</keyword>
<organism evidence="1 2">
    <name type="scientific">Eretmocerus hayati</name>
    <dbReference type="NCBI Taxonomy" id="131215"/>
    <lineage>
        <taxon>Eukaryota</taxon>
        <taxon>Metazoa</taxon>
        <taxon>Ecdysozoa</taxon>
        <taxon>Arthropoda</taxon>
        <taxon>Hexapoda</taxon>
        <taxon>Insecta</taxon>
        <taxon>Pterygota</taxon>
        <taxon>Neoptera</taxon>
        <taxon>Endopterygota</taxon>
        <taxon>Hymenoptera</taxon>
        <taxon>Apocrita</taxon>
        <taxon>Proctotrupomorpha</taxon>
        <taxon>Chalcidoidea</taxon>
        <taxon>Aphelinidae</taxon>
        <taxon>Aphelininae</taxon>
        <taxon>Eretmocerus</taxon>
    </lineage>
</organism>
<proteinExistence type="predicted"/>
<dbReference type="EMBL" id="CM056741">
    <property type="protein sequence ID" value="KAJ8684401.1"/>
    <property type="molecule type" value="Genomic_DNA"/>
</dbReference>
<comment type="caution">
    <text evidence="1">The sequence shown here is derived from an EMBL/GenBank/DDBJ whole genome shotgun (WGS) entry which is preliminary data.</text>
</comment>
<reference evidence="1" key="1">
    <citation type="submission" date="2023-04" db="EMBL/GenBank/DDBJ databases">
        <title>A chromosome-level genome assembly of the parasitoid wasp Eretmocerus hayati.</title>
        <authorList>
            <person name="Zhong Y."/>
            <person name="Liu S."/>
            <person name="Liu Y."/>
        </authorList>
    </citation>
    <scope>NUCLEOTIDE SEQUENCE</scope>
    <source>
        <strain evidence="1">ZJU_SS_LIU_2023</strain>
    </source>
</reference>
<sequence length="249" mass="28257">MHQSLTTWMEQKSKAIEQKLDNCDIRITDLVDRVETLTNTVNDQHDLNISYQTIDDIAKKFDMALPTQTIENFQLLDGKLLDEKLRKIMVEFLLNRITKKTSLTKSMAAILKKFVTRPVLQNYTATKKSRDKQLFCKTQLYSLIEGPMRYMFRDKDGTSMDEALVKKSVGLAINSSTDWVSARKNRHGAQEARTVIMVQNDPGVPLQGELIVQDQGAPQLTDQGVLQFPQGLVQGVAELQPLPFQEVNS</sequence>
<gene>
    <name evidence="1" type="ORF">QAD02_020193</name>
</gene>
<dbReference type="Proteomes" id="UP001239111">
    <property type="component" value="Chromosome 1"/>
</dbReference>
<evidence type="ECO:0000313" key="1">
    <source>
        <dbReference type="EMBL" id="KAJ8684401.1"/>
    </source>
</evidence>
<evidence type="ECO:0000313" key="2">
    <source>
        <dbReference type="Proteomes" id="UP001239111"/>
    </source>
</evidence>
<name>A0ACC2PNL3_9HYME</name>
<accession>A0ACC2PNL3</accession>
<protein>
    <submittedName>
        <fullName evidence="1">Uncharacterized protein</fullName>
    </submittedName>
</protein>